<dbReference type="RefSeq" id="WP_156866579.1">
    <property type="nucleotide sequence ID" value="NZ_JAOEGE010000002.1"/>
</dbReference>
<name>A0ABD6HUW5_SERMA</name>
<evidence type="ECO:0000313" key="3">
    <source>
        <dbReference type="Proteomes" id="UP000443014"/>
    </source>
</evidence>
<dbReference type="AlphaFoldDB" id="A0ABD6HUW5"/>
<proteinExistence type="predicted"/>
<feature type="region of interest" description="Disordered" evidence="1">
    <location>
        <begin position="111"/>
        <end position="134"/>
    </location>
</feature>
<reference evidence="2 3" key="1">
    <citation type="submission" date="2019-11" db="EMBL/GenBank/DDBJ databases">
        <title>Whole genome sequence of a plant growth promoting strain Serratia marcescens BTL07 isolated from the rhizoplane of Chili (Capsicum annuum).</title>
        <authorList>
            <person name="Dutta S."/>
            <person name="Khatun A."/>
            <person name="Gupta D.R."/>
            <person name="Surovy M.Z."/>
            <person name="Rahman M.M."/>
            <person name="Mahmud N.U."/>
            <person name="Emes R."/>
            <person name="Warry A."/>
            <person name="West H."/>
            <person name="Clarke M.L."/>
            <person name="Islam M.T."/>
        </authorList>
    </citation>
    <scope>NUCLEOTIDE SEQUENCE [LARGE SCALE GENOMIC DNA]</scope>
    <source>
        <strain evidence="2 3">BTL07</strain>
    </source>
</reference>
<sequence length="224" mass="25734">MTRASRLRRDLPIDIDIDVLTGIALVAGATHTQYLTAYSRALKRTAATVFKRARGDMKTNLGVRSDTLLRKRLLSFRLVRGASLDEGRLWFGLNAIKVKDLQGRIRGRLRPHHDLRDPRTGRFAPSRRRKRTAPTFDPAGKLLTVTTYEGGEVIRSKREGRRTIAVRDPVTRRTKEAEVDIYAPMLDYIEDNAFDDVAAIFYRHFQSDIKGRVKMRLNVDSWKR</sequence>
<organism evidence="2 3">
    <name type="scientific">Serratia marcescens</name>
    <dbReference type="NCBI Taxonomy" id="615"/>
    <lineage>
        <taxon>Bacteria</taxon>
        <taxon>Pseudomonadati</taxon>
        <taxon>Pseudomonadota</taxon>
        <taxon>Gammaproteobacteria</taxon>
        <taxon>Enterobacterales</taxon>
        <taxon>Yersiniaceae</taxon>
        <taxon>Serratia</taxon>
    </lineage>
</organism>
<protein>
    <submittedName>
        <fullName evidence="2">Uncharacterized protein</fullName>
    </submittedName>
</protein>
<gene>
    <name evidence="2" type="ORF">GMA22_25495</name>
</gene>
<evidence type="ECO:0000256" key="1">
    <source>
        <dbReference type="SAM" id="MobiDB-lite"/>
    </source>
</evidence>
<accession>A0ABD6HUW5</accession>
<dbReference type="Proteomes" id="UP000443014">
    <property type="component" value="Unassembled WGS sequence"/>
</dbReference>
<evidence type="ECO:0000313" key="2">
    <source>
        <dbReference type="EMBL" id="MVF06592.1"/>
    </source>
</evidence>
<dbReference type="EMBL" id="WNKC01000012">
    <property type="protein sequence ID" value="MVF06592.1"/>
    <property type="molecule type" value="Genomic_DNA"/>
</dbReference>
<comment type="caution">
    <text evidence="2">The sequence shown here is derived from an EMBL/GenBank/DDBJ whole genome shotgun (WGS) entry which is preliminary data.</text>
</comment>